<dbReference type="Pfam" id="PF07626">
    <property type="entry name" value="PSD3"/>
    <property type="match status" value="1"/>
</dbReference>
<gene>
    <name evidence="9" type="ORF">K239x_03800</name>
</gene>
<dbReference type="InterPro" id="IPR013042">
    <property type="entry name" value="DUF1592"/>
</dbReference>
<dbReference type="InterPro" id="IPR013039">
    <property type="entry name" value="DUF1588"/>
</dbReference>
<feature type="chain" id="PRO_5022131928" evidence="2">
    <location>
        <begin position="23"/>
        <end position="1119"/>
    </location>
</feature>
<name>A0A517NMS7_9BACT</name>
<feature type="domain" description="DUF1588" evidence="5">
    <location>
        <begin position="925"/>
        <end position="1018"/>
    </location>
</feature>
<evidence type="ECO:0000259" key="6">
    <source>
        <dbReference type="Pfam" id="PF07631"/>
    </source>
</evidence>
<evidence type="ECO:0000313" key="10">
    <source>
        <dbReference type="Proteomes" id="UP000319817"/>
    </source>
</evidence>
<dbReference type="AlphaFoldDB" id="A0A517NMS7"/>
<evidence type="ECO:0000259" key="7">
    <source>
        <dbReference type="Pfam" id="PF07635"/>
    </source>
</evidence>
<sequence precursor="true">MIRIFCVVFFCALFANARPAFAQSVATSRGLVVRYDFSTTSGSTVYDRGGVGSPLNLKIKDSRQVKRSDGALTVTGETTIASAEPAKKVTDAIKRSQQFSVEAWVRTDSLSQSGPARIVTLSQNSVKRNFTLGQDKDRYEVRFRSAKTDANGLPGLGSPANSVATKLTHLLYTRTKSGDTSMYIDGKRVAKGKSAGDLKAWDSSSRLALANELTGDRLFRGTYHAVAIYSTALTEKEVRANFAAGSQVAKLATANNGQPIDPVAGSRRRISTGLQALYDFREPSGDHVRDRSGRGEPIDLKIGDTKAVVRHDGGLEIKGSTSLRSAKPATRLARAIKAAGAFSIEAWIAPQNTSQKGPARIVTLSKDSVNRNFLLGQDGNRFDVRFRTDRTDGNGLPSTSTAGGTAKKKLIHIVYTRSKSGDAKIYLDGAPAQSGRVEGSLRNWDPSYRLTLGDEISGGRQWRGTYHLVAIYNRDLSGREVRQNYQAGSNGQTDDPSELPEHAIAKKMSPQQLFFEHKVAPLLAKHCLECHESAVSEGGLNLARKTAALAGGDSGKVIVANNAADSLLWQSVEHDEMPSNREPLSDDEKTVLRKWIDDGAEWTFDFIDPAVYAHEGRTNQIWLRRLTVPEYIETIRATFGVDVDEDAKRILPRDMRADGFSNTAYNLNVDLQHVDAYAKLAQIVVAKLDVRPFAKRFRGRLSMTDNDMRGLIEEMGKWILRGPLEGHEVVLFRGISTSVASAGGSVDDAIGYVIRAMIQSPKFLYRIEKQRGDGQQRELDEYELASRLSYIIWGASPDQELYSAAEAGDLFDDQGLASQVQRMLQDPRAVSQSLSFISQWLNLGRMDNMQPSPERFPKWQPSLAQDMRNETLMFAEEVLWKQKRPLSDLLSAQVTFLTPALAKHYGIQPQGDKATRYDLSDVPSRGGLMTHGSVLTVGGDDASMVTRGLLVMHELLRGIVKDPPPGTDTTPVPSEPGLSQRGIAEDRIANDACSGCHRKFEPLAFGLEKFDGVGAFHDVDEYGNKLREDGQVLIPGDAKPMKYSTSGQLMEILAKSERVKETLTWKITQFALGRPLLAEDASIVSDIHRQAEQNGGTYPALITAIVASDLVRKINTESK</sequence>
<organism evidence="9 10">
    <name type="scientific">Stieleria marina</name>
    <dbReference type="NCBI Taxonomy" id="1930275"/>
    <lineage>
        <taxon>Bacteria</taxon>
        <taxon>Pseudomonadati</taxon>
        <taxon>Planctomycetota</taxon>
        <taxon>Planctomycetia</taxon>
        <taxon>Pirellulales</taxon>
        <taxon>Pirellulaceae</taxon>
        <taxon>Stieleria</taxon>
    </lineage>
</organism>
<keyword evidence="2" id="KW-0732">Signal</keyword>
<dbReference type="InterPro" id="IPR013043">
    <property type="entry name" value="DUF1595"/>
</dbReference>
<protein>
    <submittedName>
        <fullName evidence="9">Planctomycete cytochrome C</fullName>
    </submittedName>
</protein>
<keyword evidence="10" id="KW-1185">Reference proteome</keyword>
<dbReference type="Pfam" id="PF07635">
    <property type="entry name" value="PSCyt1"/>
    <property type="match status" value="1"/>
</dbReference>
<dbReference type="InterPro" id="IPR011429">
    <property type="entry name" value="Cyt_c_Planctomycete-type"/>
</dbReference>
<dbReference type="Pfam" id="PF07624">
    <property type="entry name" value="PSD2"/>
    <property type="match status" value="1"/>
</dbReference>
<dbReference type="Pfam" id="PF07637">
    <property type="entry name" value="PSD5"/>
    <property type="match status" value="1"/>
</dbReference>
<dbReference type="Proteomes" id="UP000319817">
    <property type="component" value="Chromosome"/>
</dbReference>
<dbReference type="EMBL" id="CP036526">
    <property type="protein sequence ID" value="QDT08441.1"/>
    <property type="molecule type" value="Genomic_DNA"/>
</dbReference>
<dbReference type="SUPFAM" id="SSF49899">
    <property type="entry name" value="Concanavalin A-like lectins/glucanases"/>
    <property type="match status" value="2"/>
</dbReference>
<evidence type="ECO:0000256" key="1">
    <source>
        <dbReference type="SAM" id="MobiDB-lite"/>
    </source>
</evidence>
<dbReference type="InterPro" id="IPR013036">
    <property type="entry name" value="DUF1587"/>
</dbReference>
<evidence type="ECO:0000313" key="9">
    <source>
        <dbReference type="EMBL" id="QDT08441.1"/>
    </source>
</evidence>
<dbReference type="PANTHER" id="PTHR35889">
    <property type="entry name" value="CYCLOINULO-OLIGOSACCHARIDE FRUCTANOTRANSFERASE-RELATED"/>
    <property type="match status" value="1"/>
</dbReference>
<dbReference type="Gene3D" id="2.60.120.200">
    <property type="match status" value="2"/>
</dbReference>
<reference evidence="9 10" key="1">
    <citation type="submission" date="2019-02" db="EMBL/GenBank/DDBJ databases">
        <title>Deep-cultivation of Planctomycetes and their phenomic and genomic characterization uncovers novel biology.</title>
        <authorList>
            <person name="Wiegand S."/>
            <person name="Jogler M."/>
            <person name="Boedeker C."/>
            <person name="Pinto D."/>
            <person name="Vollmers J."/>
            <person name="Rivas-Marin E."/>
            <person name="Kohn T."/>
            <person name="Peeters S.H."/>
            <person name="Heuer A."/>
            <person name="Rast P."/>
            <person name="Oberbeckmann S."/>
            <person name="Bunk B."/>
            <person name="Jeske O."/>
            <person name="Meyerdierks A."/>
            <person name="Storesund J.E."/>
            <person name="Kallscheuer N."/>
            <person name="Luecker S."/>
            <person name="Lage O.M."/>
            <person name="Pohl T."/>
            <person name="Merkel B.J."/>
            <person name="Hornburger P."/>
            <person name="Mueller R.-W."/>
            <person name="Bruemmer F."/>
            <person name="Labrenz M."/>
            <person name="Spormann A.M."/>
            <person name="Op den Camp H."/>
            <person name="Overmann J."/>
            <person name="Amann R."/>
            <person name="Jetten M.S.M."/>
            <person name="Mascher T."/>
            <person name="Medema M.H."/>
            <person name="Devos D.P."/>
            <person name="Kaster A.-K."/>
            <person name="Ovreas L."/>
            <person name="Rohde M."/>
            <person name="Galperin M.Y."/>
            <person name="Jogler C."/>
        </authorList>
    </citation>
    <scope>NUCLEOTIDE SEQUENCE [LARGE SCALE GENOMIC DNA]</scope>
    <source>
        <strain evidence="9 10">K23_9</strain>
    </source>
</reference>
<dbReference type="PANTHER" id="PTHR35889:SF3">
    <property type="entry name" value="F-BOX DOMAIN-CONTAINING PROTEIN"/>
    <property type="match status" value="1"/>
</dbReference>
<feature type="region of interest" description="Disordered" evidence="1">
    <location>
        <begin position="960"/>
        <end position="979"/>
    </location>
</feature>
<feature type="domain" description="DUF1587" evidence="4">
    <location>
        <begin position="624"/>
        <end position="687"/>
    </location>
</feature>
<dbReference type="InterPro" id="IPR013320">
    <property type="entry name" value="ConA-like_dom_sf"/>
</dbReference>
<evidence type="ECO:0000259" key="5">
    <source>
        <dbReference type="Pfam" id="PF07627"/>
    </source>
</evidence>
<feature type="signal peptide" evidence="2">
    <location>
        <begin position="1"/>
        <end position="22"/>
    </location>
</feature>
<dbReference type="Pfam" id="PF13385">
    <property type="entry name" value="Laminin_G_3"/>
    <property type="match status" value="2"/>
</dbReference>
<evidence type="ECO:0000259" key="4">
    <source>
        <dbReference type="Pfam" id="PF07626"/>
    </source>
</evidence>
<evidence type="ECO:0000259" key="8">
    <source>
        <dbReference type="Pfam" id="PF07637"/>
    </source>
</evidence>
<evidence type="ECO:0000259" key="3">
    <source>
        <dbReference type="Pfam" id="PF07624"/>
    </source>
</evidence>
<feature type="domain" description="DUF1592" evidence="6">
    <location>
        <begin position="779"/>
        <end position="907"/>
    </location>
</feature>
<proteinExistence type="predicted"/>
<dbReference type="InterPro" id="IPR011478">
    <property type="entry name" value="DUF1585"/>
</dbReference>
<accession>A0A517NMS7</accession>
<evidence type="ECO:0000256" key="2">
    <source>
        <dbReference type="SAM" id="SignalP"/>
    </source>
</evidence>
<feature type="domain" description="Cytochrome C Planctomycete-type" evidence="7">
    <location>
        <begin position="527"/>
        <end position="578"/>
    </location>
</feature>
<feature type="domain" description="DUF1585" evidence="3">
    <location>
        <begin position="1044"/>
        <end position="1110"/>
    </location>
</feature>
<dbReference type="Pfam" id="PF07631">
    <property type="entry name" value="PSD4"/>
    <property type="match status" value="1"/>
</dbReference>
<dbReference type="Pfam" id="PF07627">
    <property type="entry name" value="PSCyt3"/>
    <property type="match status" value="1"/>
</dbReference>
<feature type="domain" description="DUF1595" evidence="8">
    <location>
        <begin position="708"/>
        <end position="768"/>
    </location>
</feature>